<evidence type="ECO:0000256" key="8">
    <source>
        <dbReference type="ARBA" id="ARBA00049819"/>
    </source>
</evidence>
<evidence type="ECO:0000256" key="7">
    <source>
        <dbReference type="ARBA" id="ARBA00023204"/>
    </source>
</evidence>
<dbReference type="InterPro" id="IPR033454">
    <property type="entry name" value="RecG_wedge"/>
</dbReference>
<sequence length="899" mass="101428">MDLDTKVQFIKGVGPKMAAKLLKLGIEKVEDLLYYYPRDYRDYTKITKIMDLERYKIQDTPLRQGYAGRARYKQIQNFNNQKWIPHQVRDDSGVTVDDDPKKPRPLGEVSPERRIISYDLTPTTIAGNVVEIANKRTRRRGFTVTEAVVEDGTGSIKVVWFNQPYLSKMLKAGSKVILNGNIKHDFYSNMPVMESPERADKPKIVPVYPETAGVTNYFIAKILKAVSCQLLAVREYLPEDIIEKNKLMGIGEAIGNIHQPENIDKLERAKRRMAFDELFLIALRSQIAKAEIEKESAPRIEINEKELKKFVSGLPFTLTDDQKRASWEIVLDLKGRDKLKVKSEKLKSGTRCHPELDSGSITKLDPRSESGLTIESCTVPMSRLLNGDVGSGKTVVAAFAAFVAFKSGFRTLIMAPTEILANQHFKSLCDILAPHGVMVGIITANTSKLNITHIESVHRKGTENKNQEKLTANSSKLKASDADVVLGTHALLHLKEPVENVGLVVVDEQHRFGVNQRAALKNIMVIQKSKIKNQNDESELNSNGILNQVQDDSSKKLKSYLPEDATRQQSSSLGGLQAGDLKPSEAVLRPHFLSMTATPIPRTMQLALFGDLDISIIREMPKGRKIIKTKFVDEIHRAKAYKFIEDQIKTGRQAFVICPLIEDKNENPKSEIRNPKQILNSNDENSKKLRSYNLQPVEISLFELDRKSVAKEYQKLDKEIFPNLKIGMLHGRMKAREKEKVMAEFVARKLDILVSTSVVEVGVDIANASIMMIEDAERFGLSQMHQFRGRVGRGEHQSYCFLFSNTQSEKAKRRLETLERVSDGFKLAEEDLKERGPGEIYGTMQSGITDFRFADFSDVELITQASESAETVVKDDPNLKNNLLLKDKLSDFVETKHLE</sequence>
<accession>A0A1F5EE67</accession>
<evidence type="ECO:0000256" key="5">
    <source>
        <dbReference type="ARBA" id="ARBA00022840"/>
    </source>
</evidence>
<evidence type="ECO:0000256" key="3">
    <source>
        <dbReference type="ARBA" id="ARBA00022801"/>
    </source>
</evidence>
<protein>
    <recommendedName>
        <fullName evidence="8">Probable DNA 3'-5' helicase RecG</fullName>
    </recommendedName>
</protein>
<keyword evidence="3" id="KW-0378">Hydrolase</keyword>
<dbReference type="SUPFAM" id="SSF52540">
    <property type="entry name" value="P-loop containing nucleoside triphosphate hydrolases"/>
    <property type="match status" value="2"/>
</dbReference>
<dbReference type="InterPro" id="IPR027417">
    <property type="entry name" value="P-loop_NTPase"/>
</dbReference>
<dbReference type="Pfam" id="PF17191">
    <property type="entry name" value="RecG_wedge"/>
    <property type="match status" value="2"/>
</dbReference>
<dbReference type="GO" id="GO:0016787">
    <property type="term" value="F:hydrolase activity"/>
    <property type="evidence" value="ECO:0007669"/>
    <property type="project" value="UniProtKB-KW"/>
</dbReference>
<dbReference type="GO" id="GO:0003678">
    <property type="term" value="F:DNA helicase activity"/>
    <property type="evidence" value="ECO:0007669"/>
    <property type="project" value="TreeGrafter"/>
</dbReference>
<evidence type="ECO:0000256" key="1">
    <source>
        <dbReference type="ARBA" id="ARBA00022741"/>
    </source>
</evidence>
<feature type="domain" description="Helicase C-terminal" evidence="11">
    <location>
        <begin position="688"/>
        <end position="833"/>
    </location>
</feature>
<feature type="compositionally biased region" description="Basic and acidic residues" evidence="9">
    <location>
        <begin position="89"/>
        <end position="102"/>
    </location>
</feature>
<organism evidence="12 13">
    <name type="scientific">Candidatus Berkelbacteria bacterium RIFOXYA2_FULL_43_10</name>
    <dbReference type="NCBI Taxonomy" id="1797472"/>
    <lineage>
        <taxon>Bacteria</taxon>
        <taxon>Candidatus Berkelbacteria</taxon>
    </lineage>
</organism>
<evidence type="ECO:0000259" key="11">
    <source>
        <dbReference type="PROSITE" id="PS51194"/>
    </source>
</evidence>
<keyword evidence="4" id="KW-0347">Helicase</keyword>
<dbReference type="GO" id="GO:0006281">
    <property type="term" value="P:DNA repair"/>
    <property type="evidence" value="ECO:0007669"/>
    <property type="project" value="UniProtKB-KW"/>
</dbReference>
<dbReference type="SUPFAM" id="SSF50249">
    <property type="entry name" value="Nucleic acid-binding proteins"/>
    <property type="match status" value="2"/>
</dbReference>
<evidence type="ECO:0000256" key="6">
    <source>
        <dbReference type="ARBA" id="ARBA00023125"/>
    </source>
</evidence>
<dbReference type="GO" id="GO:0005524">
    <property type="term" value="F:ATP binding"/>
    <property type="evidence" value="ECO:0007669"/>
    <property type="project" value="UniProtKB-KW"/>
</dbReference>
<feature type="domain" description="Helicase ATP-binding" evidence="10">
    <location>
        <begin position="374"/>
        <end position="617"/>
    </location>
</feature>
<keyword evidence="1" id="KW-0547">Nucleotide-binding</keyword>
<dbReference type="InterPro" id="IPR047112">
    <property type="entry name" value="RecG/Mfd"/>
</dbReference>
<evidence type="ECO:0000313" key="13">
    <source>
        <dbReference type="Proteomes" id="UP000178583"/>
    </source>
</evidence>
<evidence type="ECO:0000313" key="12">
    <source>
        <dbReference type="EMBL" id="OGD65526.1"/>
    </source>
</evidence>
<dbReference type="CDD" id="cd04488">
    <property type="entry name" value="RecG_wedge_OBF"/>
    <property type="match status" value="1"/>
</dbReference>
<evidence type="ECO:0000256" key="4">
    <source>
        <dbReference type="ARBA" id="ARBA00022806"/>
    </source>
</evidence>
<evidence type="ECO:0000256" key="9">
    <source>
        <dbReference type="SAM" id="MobiDB-lite"/>
    </source>
</evidence>
<keyword evidence="2" id="KW-0227">DNA damage</keyword>
<keyword evidence="7" id="KW-0234">DNA repair</keyword>
<dbReference type="Pfam" id="PF00270">
    <property type="entry name" value="DEAD"/>
    <property type="match status" value="1"/>
</dbReference>
<dbReference type="PROSITE" id="PS51192">
    <property type="entry name" value="HELICASE_ATP_BIND_1"/>
    <property type="match status" value="1"/>
</dbReference>
<gene>
    <name evidence="12" type="ORF">A2215_02635</name>
</gene>
<feature type="region of interest" description="Disordered" evidence="9">
    <location>
        <begin position="89"/>
        <end position="108"/>
    </location>
</feature>
<dbReference type="Pfam" id="PF00271">
    <property type="entry name" value="Helicase_C"/>
    <property type="match status" value="1"/>
</dbReference>
<proteinExistence type="predicted"/>
<dbReference type="InterPro" id="IPR001650">
    <property type="entry name" value="Helicase_C-like"/>
</dbReference>
<comment type="caution">
    <text evidence="12">The sequence shown here is derived from an EMBL/GenBank/DDBJ whole genome shotgun (WGS) entry which is preliminary data.</text>
</comment>
<dbReference type="Pfam" id="PF19833">
    <property type="entry name" value="RecG_dom3_C"/>
    <property type="match status" value="1"/>
</dbReference>
<dbReference type="Proteomes" id="UP000178583">
    <property type="component" value="Unassembled WGS sequence"/>
</dbReference>
<dbReference type="Gene3D" id="3.40.50.300">
    <property type="entry name" value="P-loop containing nucleotide triphosphate hydrolases"/>
    <property type="match status" value="4"/>
</dbReference>
<dbReference type="InterPro" id="IPR045562">
    <property type="entry name" value="RecG_dom3_C"/>
</dbReference>
<dbReference type="SMART" id="SM00487">
    <property type="entry name" value="DEXDc"/>
    <property type="match status" value="1"/>
</dbReference>
<dbReference type="InterPro" id="IPR012340">
    <property type="entry name" value="NA-bd_OB-fold"/>
</dbReference>
<dbReference type="PROSITE" id="PS51194">
    <property type="entry name" value="HELICASE_CTER"/>
    <property type="match status" value="1"/>
</dbReference>
<dbReference type="PANTHER" id="PTHR47964">
    <property type="entry name" value="ATP-DEPENDENT DNA HELICASE HOMOLOG RECG, CHLOROPLASTIC"/>
    <property type="match status" value="1"/>
</dbReference>
<evidence type="ECO:0000259" key="10">
    <source>
        <dbReference type="PROSITE" id="PS51192"/>
    </source>
</evidence>
<dbReference type="GO" id="GO:0003677">
    <property type="term" value="F:DNA binding"/>
    <property type="evidence" value="ECO:0007669"/>
    <property type="project" value="UniProtKB-KW"/>
</dbReference>
<dbReference type="STRING" id="1797472.A2215_02635"/>
<reference evidence="12 13" key="1">
    <citation type="journal article" date="2016" name="Nat. Commun.">
        <title>Thousands of microbial genomes shed light on interconnected biogeochemical processes in an aquifer system.</title>
        <authorList>
            <person name="Anantharaman K."/>
            <person name="Brown C.T."/>
            <person name="Hug L.A."/>
            <person name="Sharon I."/>
            <person name="Castelle C.J."/>
            <person name="Probst A.J."/>
            <person name="Thomas B.C."/>
            <person name="Singh A."/>
            <person name="Wilkins M.J."/>
            <person name="Karaoz U."/>
            <person name="Brodie E.L."/>
            <person name="Williams K.H."/>
            <person name="Hubbard S.S."/>
            <person name="Banfield J.F."/>
        </authorList>
    </citation>
    <scope>NUCLEOTIDE SEQUENCE [LARGE SCALE GENOMIC DNA]</scope>
</reference>
<dbReference type="Gene3D" id="2.40.50.140">
    <property type="entry name" value="Nucleic acid-binding proteins"/>
    <property type="match status" value="1"/>
</dbReference>
<dbReference type="SMART" id="SM00490">
    <property type="entry name" value="HELICc"/>
    <property type="match status" value="1"/>
</dbReference>
<dbReference type="PANTHER" id="PTHR47964:SF1">
    <property type="entry name" value="ATP-DEPENDENT DNA HELICASE HOMOLOG RECG, CHLOROPLASTIC"/>
    <property type="match status" value="1"/>
</dbReference>
<dbReference type="InterPro" id="IPR014001">
    <property type="entry name" value="Helicase_ATP-bd"/>
</dbReference>
<evidence type="ECO:0000256" key="2">
    <source>
        <dbReference type="ARBA" id="ARBA00022763"/>
    </source>
</evidence>
<keyword evidence="5" id="KW-0067">ATP-binding</keyword>
<keyword evidence="6" id="KW-0238">DNA-binding</keyword>
<dbReference type="InterPro" id="IPR011545">
    <property type="entry name" value="DEAD/DEAH_box_helicase_dom"/>
</dbReference>
<dbReference type="EMBL" id="MEZY01000010">
    <property type="protein sequence ID" value="OGD65526.1"/>
    <property type="molecule type" value="Genomic_DNA"/>
</dbReference>
<name>A0A1F5EE67_9BACT</name>
<dbReference type="AlphaFoldDB" id="A0A1F5EE67"/>